<dbReference type="Proteomes" id="UP000268093">
    <property type="component" value="Unassembled WGS sequence"/>
</dbReference>
<dbReference type="InterPro" id="IPR036460">
    <property type="entry name" value="Cu_amine_oxidase_C_sf"/>
</dbReference>
<accession>A0A433DK79</accession>
<evidence type="ECO:0000259" key="1">
    <source>
        <dbReference type="Pfam" id="PF01179"/>
    </source>
</evidence>
<dbReference type="GO" id="GO:0008131">
    <property type="term" value="F:primary methylamine oxidase activity"/>
    <property type="evidence" value="ECO:0007669"/>
    <property type="project" value="InterPro"/>
</dbReference>
<dbReference type="GO" id="GO:0005507">
    <property type="term" value="F:copper ion binding"/>
    <property type="evidence" value="ECO:0007669"/>
    <property type="project" value="InterPro"/>
</dbReference>
<proteinExistence type="predicted"/>
<dbReference type="OrthoDB" id="5379943at2759"/>
<organism evidence="2 3">
    <name type="scientific">Jimgerdemannia flammicorona</name>
    <dbReference type="NCBI Taxonomy" id="994334"/>
    <lineage>
        <taxon>Eukaryota</taxon>
        <taxon>Fungi</taxon>
        <taxon>Fungi incertae sedis</taxon>
        <taxon>Mucoromycota</taxon>
        <taxon>Mucoromycotina</taxon>
        <taxon>Endogonomycetes</taxon>
        <taxon>Endogonales</taxon>
        <taxon>Endogonaceae</taxon>
        <taxon>Jimgerdemannia</taxon>
    </lineage>
</organism>
<protein>
    <recommendedName>
        <fullName evidence="1">Copper amine oxidase catalytic domain-containing protein</fullName>
    </recommendedName>
</protein>
<dbReference type="GO" id="GO:0009308">
    <property type="term" value="P:amine metabolic process"/>
    <property type="evidence" value="ECO:0007669"/>
    <property type="project" value="InterPro"/>
</dbReference>
<evidence type="ECO:0000313" key="3">
    <source>
        <dbReference type="Proteomes" id="UP000268093"/>
    </source>
</evidence>
<reference evidence="2 3" key="1">
    <citation type="journal article" date="2018" name="New Phytol.">
        <title>Phylogenomics of Endogonaceae and evolution of mycorrhizas within Mucoromycota.</title>
        <authorList>
            <person name="Chang Y."/>
            <person name="Desiro A."/>
            <person name="Na H."/>
            <person name="Sandor L."/>
            <person name="Lipzen A."/>
            <person name="Clum A."/>
            <person name="Barry K."/>
            <person name="Grigoriev I.V."/>
            <person name="Martin F.M."/>
            <person name="Stajich J.E."/>
            <person name="Smith M.E."/>
            <person name="Bonito G."/>
            <person name="Spatafora J.W."/>
        </authorList>
    </citation>
    <scope>NUCLEOTIDE SEQUENCE [LARGE SCALE GENOMIC DNA]</scope>
    <source>
        <strain evidence="2 3">GMNB39</strain>
    </source>
</reference>
<name>A0A433DK79_9FUNG</name>
<dbReference type="InterPro" id="IPR015798">
    <property type="entry name" value="Cu_amine_oxidase_C"/>
</dbReference>
<gene>
    <name evidence="2" type="ORF">BC936DRAFT_149394</name>
</gene>
<dbReference type="SUPFAM" id="SSF49998">
    <property type="entry name" value="Amine oxidase catalytic domain"/>
    <property type="match status" value="1"/>
</dbReference>
<dbReference type="Pfam" id="PF01179">
    <property type="entry name" value="Cu_amine_oxid"/>
    <property type="match status" value="1"/>
</dbReference>
<dbReference type="AlphaFoldDB" id="A0A433DK79"/>
<sequence length="59" mass="6315">MLSNSIPRVEDFPVMPAETCGFTLKPLSFFTQNPGLDIPPTSKIVNKSVLANATSCGCE</sequence>
<keyword evidence="3" id="KW-1185">Reference proteome</keyword>
<comment type="caution">
    <text evidence="2">The sequence shown here is derived from an EMBL/GenBank/DDBJ whole genome shotgun (WGS) entry which is preliminary data.</text>
</comment>
<dbReference type="EMBL" id="RBNI01000886">
    <property type="protein sequence ID" value="RUP51207.1"/>
    <property type="molecule type" value="Genomic_DNA"/>
</dbReference>
<evidence type="ECO:0000313" key="2">
    <source>
        <dbReference type="EMBL" id="RUP51207.1"/>
    </source>
</evidence>
<dbReference type="GO" id="GO:0048038">
    <property type="term" value="F:quinone binding"/>
    <property type="evidence" value="ECO:0007669"/>
    <property type="project" value="InterPro"/>
</dbReference>
<dbReference type="Gene3D" id="2.70.98.20">
    <property type="entry name" value="Copper amine oxidase, catalytic domain"/>
    <property type="match status" value="1"/>
</dbReference>
<feature type="domain" description="Copper amine oxidase catalytic" evidence="1">
    <location>
        <begin position="6"/>
        <end position="35"/>
    </location>
</feature>